<dbReference type="InterPro" id="IPR018228">
    <property type="entry name" value="DNase_TatD-rel_CS"/>
</dbReference>
<sequence length="262" mass="29568">MYLVDSHCHLDGLDYEKLHKSVDSVLADAKARDVGFVLAVATTLPGYRAMREQIGQRDNVAFSCGVHPLNLEGGYDYDELRQLANVPEVVAMGETGLDYFYQKDNIPLQQESFRQHIRIGRELHKPVIVHTRDARQDTLDILREEQVGECGGVLHCFTEDQETARQLLDMGFYISFSGIVTFRNADALREVARYVPVDRMLVETDSPYLAPVPHRGKENQPAYVRDVAEYLAVLKGMTPDDLAQQTTDNFSRLFGVTLPIHG</sequence>
<dbReference type="HOGENOM" id="CLU_031506_4_0_6"/>
<dbReference type="SUPFAM" id="SSF51556">
    <property type="entry name" value="Metallo-dependent hydrolases"/>
    <property type="match status" value="1"/>
</dbReference>
<evidence type="ECO:0000256" key="3">
    <source>
        <dbReference type="ARBA" id="ARBA00022801"/>
    </source>
</evidence>
<dbReference type="PIRSF" id="PIRSF005902">
    <property type="entry name" value="DNase_TatD"/>
    <property type="match status" value="1"/>
</dbReference>
<dbReference type="GO" id="GO:0004536">
    <property type="term" value="F:DNA nuclease activity"/>
    <property type="evidence" value="ECO:0007669"/>
    <property type="project" value="InterPro"/>
</dbReference>
<dbReference type="eggNOG" id="COG0084">
    <property type="taxonomic scope" value="Bacteria"/>
</dbReference>
<evidence type="ECO:0000313" key="6">
    <source>
        <dbReference type="Proteomes" id="UP000029986"/>
    </source>
</evidence>
<dbReference type="InterPro" id="IPR015991">
    <property type="entry name" value="TatD/YcfH-like"/>
</dbReference>
<dbReference type="Pfam" id="PF01026">
    <property type="entry name" value="TatD_DNase"/>
    <property type="match status" value="1"/>
</dbReference>
<dbReference type="EMBL" id="CP009706">
    <property type="protein sequence ID" value="AIU73203.1"/>
    <property type="molecule type" value="Genomic_DNA"/>
</dbReference>
<dbReference type="Gene3D" id="3.20.20.140">
    <property type="entry name" value="Metal-dependent hydrolases"/>
    <property type="match status" value="1"/>
</dbReference>
<feature type="binding site" evidence="4">
    <location>
        <position position="94"/>
    </location>
    <ligand>
        <name>a divalent metal cation</name>
        <dbReference type="ChEBI" id="CHEBI:60240"/>
        <label>1</label>
    </ligand>
</feature>
<keyword evidence="6" id="KW-1185">Reference proteome</keyword>
<keyword evidence="2 4" id="KW-0479">Metal-binding</keyword>
<dbReference type="RefSeq" id="WP_025797173.1">
    <property type="nucleotide sequence ID" value="NZ_CP009706.1"/>
</dbReference>
<dbReference type="KEGG" id="hav:AT03_12920"/>
<dbReference type="PANTHER" id="PTHR46124:SF2">
    <property type="entry name" value="D-AMINOACYL-TRNA DEACYLASE"/>
    <property type="match status" value="1"/>
</dbReference>
<accession>A0A097R3B4</accession>
<feature type="binding site" evidence="4">
    <location>
        <position position="205"/>
    </location>
    <ligand>
        <name>a divalent metal cation</name>
        <dbReference type="ChEBI" id="CHEBI:60240"/>
        <label>1</label>
    </ligand>
</feature>
<dbReference type="PANTHER" id="PTHR46124">
    <property type="entry name" value="D-AMINOACYL-TRNA DEACYLASE"/>
    <property type="match status" value="1"/>
</dbReference>
<reference evidence="5 6" key="1">
    <citation type="journal article" date="2014" name="Gut Pathog.">
        <title>Gene clusters of Hafnia alvei strain FB1 important in survival and pathogenesis: a draft genome perspective.</title>
        <authorList>
            <person name="Tan J.Y."/>
            <person name="Yin W.F."/>
            <person name="Chan K.G."/>
        </authorList>
    </citation>
    <scope>NUCLEOTIDE SEQUENCE [LARGE SCALE GENOMIC DNA]</scope>
    <source>
        <strain evidence="5 6">FB1</strain>
    </source>
</reference>
<dbReference type="OrthoDB" id="9810005at2"/>
<evidence type="ECO:0000256" key="4">
    <source>
        <dbReference type="PIRSR" id="PIRSR005902-1"/>
    </source>
</evidence>
<dbReference type="GO" id="GO:0005829">
    <property type="term" value="C:cytosol"/>
    <property type="evidence" value="ECO:0007669"/>
    <property type="project" value="TreeGrafter"/>
</dbReference>
<evidence type="ECO:0000256" key="1">
    <source>
        <dbReference type="ARBA" id="ARBA00009275"/>
    </source>
</evidence>
<dbReference type="AlphaFoldDB" id="A0A097R3B4"/>
<protein>
    <submittedName>
        <fullName evidence="5">DNAse</fullName>
    </submittedName>
</protein>
<feature type="binding site" evidence="4">
    <location>
        <position position="130"/>
    </location>
    <ligand>
        <name>a divalent metal cation</name>
        <dbReference type="ChEBI" id="CHEBI:60240"/>
        <label>2</label>
    </ligand>
</feature>
<keyword evidence="3" id="KW-0378">Hydrolase</keyword>
<proteinExistence type="inferred from homology"/>
<dbReference type="NCBIfam" id="NF008075">
    <property type="entry name" value="PRK10812.1"/>
    <property type="match status" value="1"/>
</dbReference>
<feature type="binding site" evidence="4">
    <location>
        <position position="9"/>
    </location>
    <ligand>
        <name>a divalent metal cation</name>
        <dbReference type="ChEBI" id="CHEBI:60240"/>
        <label>1</label>
    </ligand>
</feature>
<dbReference type="CDD" id="cd01310">
    <property type="entry name" value="TatD_DNAse"/>
    <property type="match status" value="1"/>
</dbReference>
<dbReference type="PATRIC" id="fig|1453496.5.peg.2629"/>
<dbReference type="InterPro" id="IPR032466">
    <property type="entry name" value="Metal_Hydrolase"/>
</dbReference>
<organism evidence="5 6">
    <name type="scientific">Hafnia alvei FB1</name>
    <dbReference type="NCBI Taxonomy" id="1453496"/>
    <lineage>
        <taxon>Bacteria</taxon>
        <taxon>Pseudomonadati</taxon>
        <taxon>Pseudomonadota</taxon>
        <taxon>Gammaproteobacteria</taxon>
        <taxon>Enterobacterales</taxon>
        <taxon>Hafniaceae</taxon>
        <taxon>Hafnia</taxon>
    </lineage>
</organism>
<evidence type="ECO:0000313" key="5">
    <source>
        <dbReference type="EMBL" id="AIU73203.1"/>
    </source>
</evidence>
<dbReference type="GO" id="GO:0046872">
    <property type="term" value="F:metal ion binding"/>
    <property type="evidence" value="ECO:0007669"/>
    <property type="project" value="UniProtKB-KW"/>
</dbReference>
<name>A0A097R3B4_HAFAL</name>
<feature type="binding site" evidence="4">
    <location>
        <position position="155"/>
    </location>
    <ligand>
        <name>a divalent metal cation</name>
        <dbReference type="ChEBI" id="CHEBI:60240"/>
        <label>2</label>
    </ligand>
</feature>
<dbReference type="FunFam" id="3.20.20.140:FF:000005">
    <property type="entry name" value="TatD family hydrolase"/>
    <property type="match status" value="1"/>
</dbReference>
<dbReference type="PROSITE" id="PS01137">
    <property type="entry name" value="TATD_1"/>
    <property type="match status" value="1"/>
</dbReference>
<feature type="binding site" evidence="4">
    <location>
        <position position="7"/>
    </location>
    <ligand>
        <name>a divalent metal cation</name>
        <dbReference type="ChEBI" id="CHEBI:60240"/>
        <label>1</label>
    </ligand>
</feature>
<dbReference type="InterPro" id="IPR001130">
    <property type="entry name" value="TatD-like"/>
</dbReference>
<gene>
    <name evidence="5" type="ORF">AT03_12920</name>
</gene>
<dbReference type="GO" id="GO:0016788">
    <property type="term" value="F:hydrolase activity, acting on ester bonds"/>
    <property type="evidence" value="ECO:0007669"/>
    <property type="project" value="InterPro"/>
</dbReference>
<dbReference type="NCBIfam" id="TIGR00010">
    <property type="entry name" value="YchF/TatD family DNA exonuclease"/>
    <property type="match status" value="1"/>
</dbReference>
<dbReference type="Proteomes" id="UP000029986">
    <property type="component" value="Chromosome"/>
</dbReference>
<comment type="similarity">
    <text evidence="1">Belongs to the metallo-dependent hydrolases superfamily. TatD-type hydrolase family.</text>
</comment>
<evidence type="ECO:0000256" key="2">
    <source>
        <dbReference type="ARBA" id="ARBA00022723"/>
    </source>
</evidence>